<reference evidence="1" key="1">
    <citation type="submission" date="2019-08" db="EMBL/GenBank/DDBJ databases">
        <authorList>
            <person name="Kucharzyk K."/>
            <person name="Murdoch R.W."/>
            <person name="Higgins S."/>
            <person name="Loffler F."/>
        </authorList>
    </citation>
    <scope>NUCLEOTIDE SEQUENCE</scope>
</reference>
<comment type="caution">
    <text evidence="1">The sequence shown here is derived from an EMBL/GenBank/DDBJ whole genome shotgun (WGS) entry which is preliminary data.</text>
</comment>
<sequence length="134" mass="15692">MAVYGVNVTPDTNALYPSFIEPTIRKRKQAEEMLAKNDTTKNWKVIQQRYRMVEFQPRLTSKDLGRIKVPVLVLSADRDIIKPDHTLFIYKSIPKANLCIFPDATHRVPREQPGLFNTTVEKYFRQPFRGEEIR</sequence>
<evidence type="ECO:0000313" key="1">
    <source>
        <dbReference type="EMBL" id="MPN60347.1"/>
    </source>
</evidence>
<dbReference type="SUPFAM" id="SSF53474">
    <property type="entry name" value="alpha/beta-Hydrolases"/>
    <property type="match status" value="1"/>
</dbReference>
<organism evidence="1">
    <name type="scientific">bioreactor metagenome</name>
    <dbReference type="NCBI Taxonomy" id="1076179"/>
    <lineage>
        <taxon>unclassified sequences</taxon>
        <taxon>metagenomes</taxon>
        <taxon>ecological metagenomes</taxon>
    </lineage>
</organism>
<accession>A0A645JAC6</accession>
<dbReference type="InterPro" id="IPR029058">
    <property type="entry name" value="AB_hydrolase_fold"/>
</dbReference>
<proteinExistence type="predicted"/>
<gene>
    <name evidence="1" type="ORF">SDC9_208075</name>
</gene>
<name>A0A645JAC6_9ZZZZ</name>
<dbReference type="AlphaFoldDB" id="A0A645JAC6"/>
<dbReference type="Gene3D" id="3.40.50.1820">
    <property type="entry name" value="alpha/beta hydrolase"/>
    <property type="match status" value="1"/>
</dbReference>
<dbReference type="EMBL" id="VSSQ01135482">
    <property type="protein sequence ID" value="MPN60347.1"/>
    <property type="molecule type" value="Genomic_DNA"/>
</dbReference>
<protein>
    <submittedName>
        <fullName evidence="1">Uncharacterized protein</fullName>
    </submittedName>
</protein>